<dbReference type="CDD" id="cd14726">
    <property type="entry name" value="TraB_PrgY-like"/>
    <property type="match status" value="1"/>
</dbReference>
<dbReference type="InParanoid" id="E4XZ29"/>
<dbReference type="PANTHER" id="PTHR21530:SF7">
    <property type="entry name" value="TRAB DOMAIN-CONTAINING PROTEIN"/>
    <property type="match status" value="1"/>
</dbReference>
<proteinExistence type="predicted"/>
<protein>
    <recommendedName>
        <fullName evidence="4">TraB domain-containing protein</fullName>
    </recommendedName>
</protein>
<dbReference type="PANTHER" id="PTHR21530">
    <property type="entry name" value="PHEROMONE SHUTDOWN PROTEIN"/>
    <property type="match status" value="1"/>
</dbReference>
<dbReference type="Pfam" id="PF01963">
    <property type="entry name" value="TraB_PrgY_gumN"/>
    <property type="match status" value="1"/>
</dbReference>
<dbReference type="EMBL" id="FN653371">
    <property type="protein sequence ID" value="CBY14891.1"/>
    <property type="molecule type" value="Genomic_DNA"/>
</dbReference>
<reference evidence="2" key="1">
    <citation type="journal article" date="2010" name="Science">
        <title>Plasticity of animal genome architecture unmasked by rapid evolution of a pelagic tunicate.</title>
        <authorList>
            <person name="Denoeud F."/>
            <person name="Henriet S."/>
            <person name="Mungpakdee S."/>
            <person name="Aury J.M."/>
            <person name="Da Silva C."/>
            <person name="Brinkmann H."/>
            <person name="Mikhaleva J."/>
            <person name="Olsen L.C."/>
            <person name="Jubin C."/>
            <person name="Canestro C."/>
            <person name="Bouquet J.M."/>
            <person name="Danks G."/>
            <person name="Poulain J."/>
            <person name="Campsteijn C."/>
            <person name="Adamski M."/>
            <person name="Cross I."/>
            <person name="Yadetie F."/>
            <person name="Muffato M."/>
            <person name="Louis A."/>
            <person name="Butcher S."/>
            <person name="Tsagkogeorga G."/>
            <person name="Konrad A."/>
            <person name="Singh S."/>
            <person name="Jensen M.F."/>
            <person name="Cong E.H."/>
            <person name="Eikeseth-Otteraa H."/>
            <person name="Noel B."/>
            <person name="Anthouard V."/>
            <person name="Porcel B.M."/>
            <person name="Kachouri-Lafond R."/>
            <person name="Nishino A."/>
            <person name="Ugolini M."/>
            <person name="Chourrout P."/>
            <person name="Nishida H."/>
            <person name="Aasland R."/>
            <person name="Huzurbazar S."/>
            <person name="Westhof E."/>
            <person name="Delsuc F."/>
            <person name="Lehrach H."/>
            <person name="Reinhardt R."/>
            <person name="Weissenbach J."/>
            <person name="Roy S.W."/>
            <person name="Artiguenave F."/>
            <person name="Postlethwait J.H."/>
            <person name="Manak J.R."/>
            <person name="Thompson E.M."/>
            <person name="Jaillon O."/>
            <person name="Du Pasquier L."/>
            <person name="Boudinot P."/>
            <person name="Liberles D.A."/>
            <person name="Volff J.N."/>
            <person name="Philippe H."/>
            <person name="Lenhard B."/>
            <person name="Roest Crollius H."/>
            <person name="Wincker P."/>
            <person name="Chourrout D."/>
        </authorList>
    </citation>
    <scope>NUCLEOTIDE SEQUENCE [LARGE SCALE GENOMIC DNA]</scope>
</reference>
<evidence type="ECO:0008006" key="4">
    <source>
        <dbReference type="Google" id="ProtNLM"/>
    </source>
</evidence>
<evidence type="ECO:0000313" key="3">
    <source>
        <dbReference type="Proteomes" id="UP000001307"/>
    </source>
</evidence>
<organism evidence="2">
    <name type="scientific">Oikopleura dioica</name>
    <name type="common">Tunicate</name>
    <dbReference type="NCBI Taxonomy" id="34765"/>
    <lineage>
        <taxon>Eukaryota</taxon>
        <taxon>Metazoa</taxon>
        <taxon>Chordata</taxon>
        <taxon>Tunicata</taxon>
        <taxon>Appendicularia</taxon>
        <taxon>Copelata</taxon>
        <taxon>Oikopleuridae</taxon>
        <taxon>Oikopleura</taxon>
    </lineage>
</organism>
<sequence length="383" mass="42958">MDITVKQRFSLAPNTNVFLPIFLSSIRHRPNIDVVLLSEHHEITKGPSSSRKQAEIRYRSRELPTEAELPSEIKLVKDKNGATIYVVGTAHLSRDSNHQVLEIIDRVKPDRVMVELCNERQGLMYMSEKAIMDQPDITWSDLVDMAKVKGIGAAVVQLSLMGATDHAKHELQTIPGGEFRLAKQQCDKVPNCKVVLGDRRISVTFRRLTAAMSTWEKIRFVAGTIWDSIWVKEGEIEEMKQEDTLEKLMDEMKVDFPSAARVILDERDTYLTGMLQATARSPQKVPKSISEDGIVPPVIVAVVGIGHQKGIMRLYNEKVVTKSDLDKLNAVPKQEPVNWPLVVSMIGGNCALAVVICCWGCRKLTKILKKEPALDPMKMIKIA</sequence>
<dbReference type="OrthoDB" id="48306at2759"/>
<feature type="transmembrane region" description="Helical" evidence="1">
    <location>
        <begin position="339"/>
        <end position="361"/>
    </location>
</feature>
<dbReference type="InterPro" id="IPR002816">
    <property type="entry name" value="TraB/PrgY/GumN_fam"/>
</dbReference>
<evidence type="ECO:0000313" key="2">
    <source>
        <dbReference type="EMBL" id="CBY14891.1"/>
    </source>
</evidence>
<keyword evidence="1" id="KW-1133">Transmembrane helix</keyword>
<dbReference type="Proteomes" id="UP000001307">
    <property type="component" value="Unassembled WGS sequence"/>
</dbReference>
<keyword evidence="1" id="KW-0472">Membrane</keyword>
<dbReference type="AlphaFoldDB" id="E4XZ29"/>
<evidence type="ECO:0000256" key="1">
    <source>
        <dbReference type="SAM" id="Phobius"/>
    </source>
</evidence>
<name>E4XZ29_OIKDI</name>
<accession>E4XZ29</accession>
<dbReference type="InterPro" id="IPR046345">
    <property type="entry name" value="TraB_PrgY-like"/>
</dbReference>
<keyword evidence="3" id="KW-1185">Reference proteome</keyword>
<keyword evidence="1" id="KW-0812">Transmembrane</keyword>
<dbReference type="FunCoup" id="E4XZ29">
    <property type="interactions" value="314"/>
</dbReference>
<gene>
    <name evidence="2" type="ORF">GSOID_T00009983001</name>
</gene>